<organism evidence="1">
    <name type="scientific">marine metagenome</name>
    <dbReference type="NCBI Taxonomy" id="408172"/>
    <lineage>
        <taxon>unclassified sequences</taxon>
        <taxon>metagenomes</taxon>
        <taxon>ecological metagenomes</taxon>
    </lineage>
</organism>
<sequence length="462" mass="52838">MSTEQEFASDLRVDFLELISASGQVIDLSQNFVLMNIYEDLFRANMTCDLVLNDSINMPYKIPILGEEYLNFTLTSKSVDGSEEYAGPMYITSISKRTVVKERQQIYMIHGTSECGMVNQNMRVNQAFRGKKISEIVDTILIDYIDYGGVGNDFVVEDTVGIENIVIPNWRPHAAIHWLCKRAINKNKVPNYLFWESNGVSYFKSVDALLDTPVKHKFLFSPTGSKSQKVEQLAQGRALLDDLQILKQFNTLQNITNGMYASKLITHDIVRKTINQQTYGLQEAYDPHVHHTDKYMPISMSDTDYEVPERNTYAPQDDIQDVNSGDSLQTYFDSRVIFHPKHNQMYAKNVNDFYDNGVERWRLKRNALIQSLDQIKLKIEFPGLPFLHVGDTIDLLVPSGERVVEQKPGMIKNQDDLIDKFLSGVYIITALKHTYDWNAGRLKYTMVAEITKDALASAPRKV</sequence>
<proteinExistence type="predicted"/>
<evidence type="ECO:0000313" key="1">
    <source>
        <dbReference type="EMBL" id="SVA13748.1"/>
    </source>
</evidence>
<accession>A0A381TDU8</accession>
<dbReference type="EMBL" id="UINC01004359">
    <property type="protein sequence ID" value="SVA13748.1"/>
    <property type="molecule type" value="Genomic_DNA"/>
</dbReference>
<reference evidence="1" key="1">
    <citation type="submission" date="2018-05" db="EMBL/GenBank/DDBJ databases">
        <authorList>
            <person name="Lanie J.A."/>
            <person name="Ng W.-L."/>
            <person name="Kazmierczak K.M."/>
            <person name="Andrzejewski T.M."/>
            <person name="Davidsen T.M."/>
            <person name="Wayne K.J."/>
            <person name="Tettelin H."/>
            <person name="Glass J.I."/>
            <person name="Rusch D."/>
            <person name="Podicherti R."/>
            <person name="Tsui H.-C.T."/>
            <person name="Winkler M.E."/>
        </authorList>
    </citation>
    <scope>NUCLEOTIDE SEQUENCE</scope>
</reference>
<gene>
    <name evidence="1" type="ORF">METZ01_LOCUS66602</name>
</gene>
<protein>
    <submittedName>
        <fullName evidence="1">Uncharacterized protein</fullName>
    </submittedName>
</protein>
<name>A0A381TDU8_9ZZZZ</name>
<dbReference type="AlphaFoldDB" id="A0A381TDU8"/>